<evidence type="ECO:0000313" key="2">
    <source>
        <dbReference type="Proteomes" id="UP001058744"/>
    </source>
</evidence>
<dbReference type="RefSeq" id="WP_021018582.1">
    <property type="nucleotide sequence ID" value="NZ_CP101701.1"/>
</dbReference>
<accession>A0AAJ5IDZ7</accession>
<dbReference type="AlphaFoldDB" id="A0AAJ5IDZ7"/>
<keyword evidence="1" id="KW-0614">Plasmid</keyword>
<protein>
    <submittedName>
        <fullName evidence="1">Uncharacterized protein</fullName>
    </submittedName>
</protein>
<reference evidence="1" key="1">
    <citation type="submission" date="2022-07" db="EMBL/GenBank/DDBJ databases">
        <title>Complete genome of MD9.</title>
        <authorList>
            <person name="Cao G."/>
        </authorList>
    </citation>
    <scope>NUCLEOTIDE SEQUENCE</scope>
    <source>
        <strain evidence="1">MD9</strain>
        <plasmid evidence="1">pMD9A</plasmid>
    </source>
</reference>
<proteinExistence type="predicted"/>
<organism evidence="1 2">
    <name type="scientific">Pseudomonas asiatica</name>
    <dbReference type="NCBI Taxonomy" id="2219225"/>
    <lineage>
        <taxon>Bacteria</taxon>
        <taxon>Pseudomonadati</taxon>
        <taxon>Pseudomonadota</taxon>
        <taxon>Gammaproteobacteria</taxon>
        <taxon>Pseudomonadales</taxon>
        <taxon>Pseudomonadaceae</taxon>
        <taxon>Pseudomonas</taxon>
    </lineage>
</organism>
<geneLocation type="plasmid" evidence="1 2">
    <name>pMD9A</name>
</geneLocation>
<dbReference type="Proteomes" id="UP001058744">
    <property type="component" value="Plasmid pMD9A"/>
</dbReference>
<evidence type="ECO:0000313" key="1">
    <source>
        <dbReference type="EMBL" id="UUC21953.1"/>
    </source>
</evidence>
<gene>
    <name evidence="1" type="ORF">NOV18_30010</name>
</gene>
<name>A0AAJ5IDZ7_9PSED</name>
<dbReference type="EMBL" id="CP101701">
    <property type="protein sequence ID" value="UUC21953.1"/>
    <property type="molecule type" value="Genomic_DNA"/>
</dbReference>
<sequence>MNAALSPLTDHMIFSRFEIERCIRVVYEDEETLLPIDGRQNEKHLRLVADHDELLLEHPSLHLLESATIRGPLALLAHEESDEHVAALYNEDDSIAYSTGEYGGVRWRVLGFTKNCDAPTIMASGNCEASIGRIASSLQALLPSVGEKDKAIVHQTYVATTKGGEIEYGYTFKGAPDSEDSLFDLVLGVVPADKQESIQTEFQRHEWAARAISRAAESALG</sequence>